<dbReference type="EMBL" id="NIZW01000009">
    <property type="protein sequence ID" value="PHQ34766.1"/>
    <property type="molecule type" value="Genomic_DNA"/>
</dbReference>
<evidence type="ECO:0000256" key="1">
    <source>
        <dbReference type="SAM" id="MobiDB-lite"/>
    </source>
</evidence>
<protein>
    <submittedName>
        <fullName evidence="2">Uncharacterized protein</fullName>
    </submittedName>
</protein>
<sequence>MVAKKSHTQSHTSRKKTQMKTKQYRLTKAEKTLLDRIQERGNDVVCNLMATKMYQEQMSVHRGAMWIDDEFPEAEGQCLIFGNDSFTSDVRSRKEVAQVIARLDSLAIRVFGFGLGPDGYTWALRVDSDDEDLLDLIVWDVWFDITCGKANPMKDELNEYLGEMGYDVAA</sequence>
<keyword evidence="3" id="KW-1185">Reference proteome</keyword>
<name>A0A2G1W6X6_9BACT</name>
<feature type="region of interest" description="Disordered" evidence="1">
    <location>
        <begin position="1"/>
        <end position="22"/>
    </location>
</feature>
<accession>A0A2G1W6X6</accession>
<organism evidence="2 3">
    <name type="scientific">Rhodopirellula bahusiensis</name>
    <dbReference type="NCBI Taxonomy" id="2014065"/>
    <lineage>
        <taxon>Bacteria</taxon>
        <taxon>Pseudomonadati</taxon>
        <taxon>Planctomycetota</taxon>
        <taxon>Planctomycetia</taxon>
        <taxon>Pirellulales</taxon>
        <taxon>Pirellulaceae</taxon>
        <taxon>Rhodopirellula</taxon>
    </lineage>
</organism>
<evidence type="ECO:0000313" key="2">
    <source>
        <dbReference type="EMBL" id="PHQ34766.1"/>
    </source>
</evidence>
<dbReference type="Proteomes" id="UP000225740">
    <property type="component" value="Unassembled WGS sequence"/>
</dbReference>
<comment type="caution">
    <text evidence="2">The sequence shown here is derived from an EMBL/GenBank/DDBJ whole genome shotgun (WGS) entry which is preliminary data.</text>
</comment>
<reference evidence="2 3" key="1">
    <citation type="submission" date="2017-06" db="EMBL/GenBank/DDBJ databases">
        <title>Description of Rhodopirellula bahusiensis sp. nov.</title>
        <authorList>
            <person name="Kizina J."/>
            <person name="Harder J."/>
        </authorList>
    </citation>
    <scope>NUCLEOTIDE SEQUENCE [LARGE SCALE GENOMIC DNA]</scope>
    <source>
        <strain evidence="2 3">SWK21</strain>
    </source>
</reference>
<evidence type="ECO:0000313" key="3">
    <source>
        <dbReference type="Proteomes" id="UP000225740"/>
    </source>
</evidence>
<proteinExistence type="predicted"/>
<gene>
    <name evidence="2" type="ORF">CEE69_12880</name>
</gene>
<dbReference type="AlphaFoldDB" id="A0A2G1W6X6"/>